<gene>
    <name evidence="2" type="ORF">FHETE_10787</name>
</gene>
<dbReference type="PANTHER" id="PTHR15629">
    <property type="entry name" value="SH3YL1 PROTEIN"/>
    <property type="match status" value="1"/>
</dbReference>
<feature type="domain" description="Ysc84 actin-binding" evidence="1">
    <location>
        <begin position="80"/>
        <end position="200"/>
    </location>
</feature>
<accession>A0A8H5STN4</accession>
<organism evidence="2 3">
    <name type="scientific">Fusarium heterosporum</name>
    <dbReference type="NCBI Taxonomy" id="42747"/>
    <lineage>
        <taxon>Eukaryota</taxon>
        <taxon>Fungi</taxon>
        <taxon>Dikarya</taxon>
        <taxon>Ascomycota</taxon>
        <taxon>Pezizomycotina</taxon>
        <taxon>Sordariomycetes</taxon>
        <taxon>Hypocreomycetidae</taxon>
        <taxon>Hypocreales</taxon>
        <taxon>Nectriaceae</taxon>
        <taxon>Fusarium</taxon>
        <taxon>Fusarium heterosporum species complex</taxon>
    </lineage>
</organism>
<dbReference type="EMBL" id="JAAGWQ010000315">
    <property type="protein sequence ID" value="KAF5656813.1"/>
    <property type="molecule type" value="Genomic_DNA"/>
</dbReference>
<dbReference type="AlphaFoldDB" id="A0A8H5STN4"/>
<dbReference type="Proteomes" id="UP000567885">
    <property type="component" value="Unassembled WGS sequence"/>
</dbReference>
<dbReference type="InterPro" id="IPR007461">
    <property type="entry name" value="Ysc84_actin-binding"/>
</dbReference>
<dbReference type="Pfam" id="PF04366">
    <property type="entry name" value="Ysc84"/>
    <property type="match status" value="1"/>
</dbReference>
<protein>
    <submittedName>
        <fullName evidence="2">YSC84-like protein</fullName>
    </submittedName>
</protein>
<dbReference type="PANTHER" id="PTHR15629:SF8">
    <property type="entry name" value="DUF500 DOMAIN PROTEIN (AFU_ORTHOLOGUE AFUA_5G07310)"/>
    <property type="match status" value="1"/>
</dbReference>
<evidence type="ECO:0000313" key="2">
    <source>
        <dbReference type="EMBL" id="KAF5656813.1"/>
    </source>
</evidence>
<keyword evidence="3" id="KW-1185">Reference proteome</keyword>
<dbReference type="InterPro" id="IPR051702">
    <property type="entry name" value="SH3_domain_YSC84-like"/>
</dbReference>
<evidence type="ECO:0000259" key="1">
    <source>
        <dbReference type="Pfam" id="PF04366"/>
    </source>
</evidence>
<sequence>MGLFKTADFREECEKSASILKSFVDKGKILPDIISNAKGLAIFTGFRAGMYFAGAGGSGVVIARLTDGTWSSPSAFAVRSGSVGLVYGVDVYDCVCVLNTKEAVDAYKKSEVNLGGAVALAAGPLGVNVNVGEVKPVWTYTKSRGVYGGLTVDGTVIREKRDVNTEFYGAELSSAQILDGQAHGGWSSRIYKLLEVVKAAEGKSADKSILQSVGTEPTPGDLTE</sequence>
<comment type="caution">
    <text evidence="2">The sequence shown here is derived from an EMBL/GenBank/DDBJ whole genome shotgun (WGS) entry which is preliminary data.</text>
</comment>
<name>A0A8H5STN4_FUSHE</name>
<reference evidence="2 3" key="1">
    <citation type="submission" date="2020-05" db="EMBL/GenBank/DDBJ databases">
        <title>Identification and distribution of gene clusters putatively required for synthesis of sphingolipid metabolism inhibitors in phylogenetically diverse species of the filamentous fungus Fusarium.</title>
        <authorList>
            <person name="Kim H.-S."/>
            <person name="Busman M."/>
            <person name="Brown D.W."/>
            <person name="Divon H."/>
            <person name="Uhlig S."/>
            <person name="Proctor R.H."/>
        </authorList>
    </citation>
    <scope>NUCLEOTIDE SEQUENCE [LARGE SCALE GENOMIC DNA]</scope>
    <source>
        <strain evidence="2 3">NRRL 20693</strain>
    </source>
</reference>
<proteinExistence type="predicted"/>
<dbReference type="OrthoDB" id="10255128at2759"/>
<dbReference type="GO" id="GO:0035091">
    <property type="term" value="F:phosphatidylinositol binding"/>
    <property type="evidence" value="ECO:0007669"/>
    <property type="project" value="TreeGrafter"/>
</dbReference>
<dbReference type="CDD" id="cd11524">
    <property type="entry name" value="SYLF"/>
    <property type="match status" value="1"/>
</dbReference>
<evidence type="ECO:0000313" key="3">
    <source>
        <dbReference type="Proteomes" id="UP000567885"/>
    </source>
</evidence>